<dbReference type="Pfam" id="PF14033">
    <property type="entry name" value="DUF4246"/>
    <property type="match status" value="1"/>
</dbReference>
<name>A0A6A4HAC5_9AGAR</name>
<gene>
    <name evidence="3" type="ORF">BT96DRAFT_159552</name>
</gene>
<dbReference type="Proteomes" id="UP000799118">
    <property type="component" value="Unassembled WGS sequence"/>
</dbReference>
<evidence type="ECO:0000256" key="1">
    <source>
        <dbReference type="SAM" id="MobiDB-lite"/>
    </source>
</evidence>
<evidence type="ECO:0000313" key="4">
    <source>
        <dbReference type="Proteomes" id="UP000799118"/>
    </source>
</evidence>
<dbReference type="OrthoDB" id="415532at2759"/>
<proteinExistence type="predicted"/>
<organism evidence="3 4">
    <name type="scientific">Gymnopus androsaceus JB14</name>
    <dbReference type="NCBI Taxonomy" id="1447944"/>
    <lineage>
        <taxon>Eukaryota</taxon>
        <taxon>Fungi</taxon>
        <taxon>Dikarya</taxon>
        <taxon>Basidiomycota</taxon>
        <taxon>Agaricomycotina</taxon>
        <taxon>Agaricomycetes</taxon>
        <taxon>Agaricomycetidae</taxon>
        <taxon>Agaricales</taxon>
        <taxon>Marasmiineae</taxon>
        <taxon>Omphalotaceae</taxon>
        <taxon>Gymnopus</taxon>
    </lineage>
</organism>
<dbReference type="EMBL" id="ML769536">
    <property type="protein sequence ID" value="KAE9395192.1"/>
    <property type="molecule type" value="Genomic_DNA"/>
</dbReference>
<evidence type="ECO:0000313" key="3">
    <source>
        <dbReference type="EMBL" id="KAE9395192.1"/>
    </source>
</evidence>
<reference evidence="3" key="1">
    <citation type="journal article" date="2019" name="Environ. Microbiol.">
        <title>Fungal ecological strategies reflected in gene transcription - a case study of two litter decomposers.</title>
        <authorList>
            <person name="Barbi F."/>
            <person name="Kohler A."/>
            <person name="Barry K."/>
            <person name="Baskaran P."/>
            <person name="Daum C."/>
            <person name="Fauchery L."/>
            <person name="Ihrmark K."/>
            <person name="Kuo A."/>
            <person name="LaButti K."/>
            <person name="Lipzen A."/>
            <person name="Morin E."/>
            <person name="Grigoriev I.V."/>
            <person name="Henrissat B."/>
            <person name="Lindahl B."/>
            <person name="Martin F."/>
        </authorList>
    </citation>
    <scope>NUCLEOTIDE SEQUENCE</scope>
    <source>
        <strain evidence="3">JB14</strain>
    </source>
</reference>
<evidence type="ECO:0000259" key="2">
    <source>
        <dbReference type="Pfam" id="PF14033"/>
    </source>
</evidence>
<accession>A0A6A4HAC5</accession>
<dbReference type="InterPro" id="IPR025340">
    <property type="entry name" value="DUF4246"/>
</dbReference>
<feature type="domain" description="DUF4246" evidence="2">
    <location>
        <begin position="25"/>
        <end position="403"/>
    </location>
</feature>
<feature type="region of interest" description="Disordered" evidence="1">
    <location>
        <begin position="336"/>
        <end position="362"/>
    </location>
</feature>
<dbReference type="PANTHER" id="PTHR33119">
    <property type="entry name" value="IFI3P"/>
    <property type="match status" value="1"/>
</dbReference>
<protein>
    <recommendedName>
        <fullName evidence="2">DUF4246 domain-containing protein</fullName>
    </recommendedName>
</protein>
<sequence>MYVMITSIRNGFTELVLLLRELDTLAAKELRDFHPGSFGKVQDLIHPSLYPYVAGVTPTSSPDVKLPSIAEGMFRTQLSTVDEGWDREIMTSSYAWIPSVFKVSQDGTDVHIDSYINGLGNREQFPGLFRVLEKIFLVSLPHFERTMEQSSRYKPVKSPSVCRWMTRREFARKNDGALTKQKWHEFLAGYTDEWDTQKLRERQEQEKLHEDMQREKTIKESFYNLGDEFVTSDIYKGKELKVIVKAVNYTLAPGRGYQGSWHMEGMPHEQIVASVIYYYDTDSTIEDKGLSFRKFRDLTADFPPDCYRHEDFWASFWLSARYNYRNYNEIDEKEEEEIEYNYPSDWETEPNDKGNSPPVSTSSLSSFIELGTVPTTNFASGSTHRTGRMLSFPNWLQHKVKSVRKCL</sequence>
<keyword evidence="4" id="KW-1185">Reference proteome</keyword>
<dbReference type="InterPro" id="IPR049192">
    <property type="entry name" value="DUF4246_C"/>
</dbReference>
<dbReference type="AlphaFoldDB" id="A0A6A4HAC5"/>
<dbReference type="PANTHER" id="PTHR33119:SF1">
    <property type="entry name" value="FE2OG DIOXYGENASE DOMAIN-CONTAINING PROTEIN"/>
    <property type="match status" value="1"/>
</dbReference>